<evidence type="ECO:0000256" key="2">
    <source>
        <dbReference type="SAM" id="Phobius"/>
    </source>
</evidence>
<feature type="transmembrane region" description="Helical" evidence="2">
    <location>
        <begin position="49"/>
        <end position="68"/>
    </location>
</feature>
<dbReference type="NCBIfam" id="NF037970">
    <property type="entry name" value="vanZ_1"/>
    <property type="match status" value="1"/>
</dbReference>
<keyword evidence="4" id="KW-1185">Reference proteome</keyword>
<evidence type="ECO:0000256" key="1">
    <source>
        <dbReference type="SAM" id="MobiDB-lite"/>
    </source>
</evidence>
<reference evidence="4" key="1">
    <citation type="journal article" date="2018" name="Nat. Microbiol.">
        <title>Leveraging single-cell genomics to expand the fungal tree of life.</title>
        <authorList>
            <person name="Ahrendt S.R."/>
            <person name="Quandt C.A."/>
            <person name="Ciobanu D."/>
            <person name="Clum A."/>
            <person name="Salamov A."/>
            <person name="Andreopoulos B."/>
            <person name="Cheng J.F."/>
            <person name="Woyke T."/>
            <person name="Pelin A."/>
            <person name="Henrissat B."/>
            <person name="Reynolds N.K."/>
            <person name="Benny G.L."/>
            <person name="Smith M.E."/>
            <person name="James T.Y."/>
            <person name="Grigoriev I.V."/>
        </authorList>
    </citation>
    <scope>NUCLEOTIDE SEQUENCE [LARGE SCALE GENOMIC DNA]</scope>
    <source>
        <strain evidence="4">ATCC 52028</strain>
    </source>
</reference>
<keyword evidence="2" id="KW-0472">Membrane</keyword>
<evidence type="ECO:0000313" key="3">
    <source>
        <dbReference type="EMBL" id="RKP04017.1"/>
    </source>
</evidence>
<organism evidence="3 4">
    <name type="scientific">Caulochytrium protostelioides</name>
    <dbReference type="NCBI Taxonomy" id="1555241"/>
    <lineage>
        <taxon>Eukaryota</taxon>
        <taxon>Fungi</taxon>
        <taxon>Fungi incertae sedis</taxon>
        <taxon>Chytridiomycota</taxon>
        <taxon>Chytridiomycota incertae sedis</taxon>
        <taxon>Chytridiomycetes</taxon>
        <taxon>Caulochytriales</taxon>
        <taxon>Caulochytriaceae</taxon>
        <taxon>Caulochytrium</taxon>
    </lineage>
</organism>
<dbReference type="PANTHER" id="PTHR28008:SF1">
    <property type="entry name" value="DOMAIN PROTEIN, PUTATIVE (AFU_ORTHOLOGUE AFUA_3G10980)-RELATED"/>
    <property type="match status" value="1"/>
</dbReference>
<feature type="transmembrane region" description="Helical" evidence="2">
    <location>
        <begin position="25"/>
        <end position="42"/>
    </location>
</feature>
<dbReference type="AlphaFoldDB" id="A0A4P9XEN2"/>
<dbReference type="EMBL" id="ML014115">
    <property type="protein sequence ID" value="RKP04017.1"/>
    <property type="molecule type" value="Genomic_DNA"/>
</dbReference>
<dbReference type="PANTHER" id="PTHR28008">
    <property type="entry name" value="DOMAIN PROTEIN, PUTATIVE (AFU_ORTHOLOGUE AFUA_3G10980)-RELATED"/>
    <property type="match status" value="1"/>
</dbReference>
<keyword evidence="2" id="KW-0812">Transmembrane</keyword>
<dbReference type="OrthoDB" id="63581at2759"/>
<feature type="region of interest" description="Disordered" evidence="1">
    <location>
        <begin position="139"/>
        <end position="169"/>
    </location>
</feature>
<name>A0A4P9XEN2_9FUNG</name>
<feature type="compositionally biased region" description="Basic and acidic residues" evidence="1">
    <location>
        <begin position="160"/>
        <end position="169"/>
    </location>
</feature>
<feature type="transmembrane region" description="Helical" evidence="2">
    <location>
        <begin position="88"/>
        <end position="111"/>
    </location>
</feature>
<keyword evidence="2" id="KW-1133">Transmembrane helix</keyword>
<gene>
    <name evidence="3" type="ORF">CXG81DRAFT_23429</name>
</gene>
<protein>
    <recommendedName>
        <fullName evidence="5">VanZ-like domain-containing protein</fullName>
    </recommendedName>
</protein>
<feature type="compositionally biased region" description="Gly residues" evidence="1">
    <location>
        <begin position="149"/>
        <end position="159"/>
    </location>
</feature>
<accession>A0A4P9XEN2</accession>
<evidence type="ECO:0008006" key="5">
    <source>
        <dbReference type="Google" id="ProtNLM"/>
    </source>
</evidence>
<dbReference type="Proteomes" id="UP000274922">
    <property type="component" value="Unassembled WGS sequence"/>
</dbReference>
<evidence type="ECO:0000313" key="4">
    <source>
        <dbReference type="Proteomes" id="UP000274922"/>
    </source>
</evidence>
<sequence length="169" mass="17417">MLMLGLMRNDTLARYIPAIVRHDKLLHFTCFGLLAAGVMGLLPVRSSGGARGLVVLGLLLVAVASEYIQDLLPYRDFDAWDIASNLSGILLGAGVVTAAPRAAAWMGLGAARRSWGAEPPMPPMPWALTATGTYVLLERGGGDGDDGGDGGGGDGNGGDGGDHDTMARV</sequence>
<proteinExistence type="predicted"/>